<dbReference type="PROSITE" id="PS50011">
    <property type="entry name" value="PROTEIN_KINASE_DOM"/>
    <property type="match status" value="1"/>
</dbReference>
<feature type="domain" description="Protein kinase" evidence="4">
    <location>
        <begin position="1"/>
        <end position="198"/>
    </location>
</feature>
<dbReference type="AlphaFoldDB" id="A0AAQ3K537"/>
<dbReference type="InterPro" id="IPR011009">
    <property type="entry name" value="Kinase-like_dom_sf"/>
</dbReference>
<evidence type="ECO:0000256" key="3">
    <source>
        <dbReference type="SAM" id="MobiDB-lite"/>
    </source>
</evidence>
<evidence type="ECO:0000259" key="4">
    <source>
        <dbReference type="PROSITE" id="PS50011"/>
    </source>
</evidence>
<keyword evidence="5" id="KW-0418">Kinase</keyword>
<proteinExistence type="predicted"/>
<dbReference type="Proteomes" id="UP001327560">
    <property type="component" value="Chromosome 3"/>
</dbReference>
<keyword evidence="5" id="KW-0675">Receptor</keyword>
<organism evidence="5 6">
    <name type="scientific">Canna indica</name>
    <name type="common">Indian-shot</name>
    <dbReference type="NCBI Taxonomy" id="4628"/>
    <lineage>
        <taxon>Eukaryota</taxon>
        <taxon>Viridiplantae</taxon>
        <taxon>Streptophyta</taxon>
        <taxon>Embryophyta</taxon>
        <taxon>Tracheophyta</taxon>
        <taxon>Spermatophyta</taxon>
        <taxon>Magnoliopsida</taxon>
        <taxon>Liliopsida</taxon>
        <taxon>Zingiberales</taxon>
        <taxon>Cannaceae</taxon>
        <taxon>Canna</taxon>
    </lineage>
</organism>
<dbReference type="InterPro" id="IPR000719">
    <property type="entry name" value="Prot_kinase_dom"/>
</dbReference>
<feature type="region of interest" description="Disordered" evidence="3">
    <location>
        <begin position="89"/>
        <end position="111"/>
    </location>
</feature>
<protein>
    <submittedName>
        <fullName evidence="5">Serine/threonine receptor protein kinase STK2</fullName>
    </submittedName>
</protein>
<sequence>MSKKKWNQAVDLEQEKEKKEEKEESERGFKELVGICFNYYKLKLTYVVMLEHHLIQSNPRLRWRTRQSIPRPPLSLSLLRRGLSASRRDKERRTGWSSGGDQQWFEKKEKGKKKEKKKERCTLPWETWYRVVLGLASTLVYLHEEGEQCVVHKDVKSSNVMLDSNVNAKLGDSNLARLVDRELDLKSTAVAGTDQKNI</sequence>
<keyword evidence="1" id="KW-0547">Nucleotide-binding</keyword>
<gene>
    <name evidence="5" type="ORF">Cni_G10025</name>
</gene>
<dbReference type="InterPro" id="IPR050528">
    <property type="entry name" value="L-type_Lectin-RKs"/>
</dbReference>
<feature type="compositionally biased region" description="Basic and acidic residues" evidence="3">
    <location>
        <begin position="13"/>
        <end position="23"/>
    </location>
</feature>
<name>A0AAQ3K537_9LILI</name>
<evidence type="ECO:0000256" key="2">
    <source>
        <dbReference type="ARBA" id="ARBA00022840"/>
    </source>
</evidence>
<dbReference type="InterPro" id="IPR008271">
    <property type="entry name" value="Ser/Thr_kinase_AS"/>
</dbReference>
<accession>A0AAQ3K537</accession>
<evidence type="ECO:0000313" key="6">
    <source>
        <dbReference type="Proteomes" id="UP001327560"/>
    </source>
</evidence>
<dbReference type="SUPFAM" id="SSF56112">
    <property type="entry name" value="Protein kinase-like (PK-like)"/>
    <property type="match status" value="1"/>
</dbReference>
<dbReference type="Pfam" id="PF00069">
    <property type="entry name" value="Pkinase"/>
    <property type="match status" value="1"/>
</dbReference>
<reference evidence="5 6" key="1">
    <citation type="submission" date="2023-10" db="EMBL/GenBank/DDBJ databases">
        <title>Chromosome-scale genome assembly provides insights into flower coloration mechanisms of Canna indica.</title>
        <authorList>
            <person name="Li C."/>
        </authorList>
    </citation>
    <scope>NUCLEOTIDE SEQUENCE [LARGE SCALE GENOMIC DNA]</scope>
    <source>
        <tissue evidence="5">Flower</tissue>
    </source>
</reference>
<dbReference type="PANTHER" id="PTHR27007">
    <property type="match status" value="1"/>
</dbReference>
<keyword evidence="6" id="KW-1185">Reference proteome</keyword>
<feature type="region of interest" description="Disordered" evidence="3">
    <location>
        <begin position="1"/>
        <end position="23"/>
    </location>
</feature>
<dbReference type="GO" id="GO:0004672">
    <property type="term" value="F:protein kinase activity"/>
    <property type="evidence" value="ECO:0007669"/>
    <property type="project" value="InterPro"/>
</dbReference>
<keyword evidence="2" id="KW-0067">ATP-binding</keyword>
<evidence type="ECO:0000313" key="5">
    <source>
        <dbReference type="EMBL" id="WOL01309.1"/>
    </source>
</evidence>
<dbReference type="PROSITE" id="PS00108">
    <property type="entry name" value="PROTEIN_KINASE_ST"/>
    <property type="match status" value="1"/>
</dbReference>
<evidence type="ECO:0000256" key="1">
    <source>
        <dbReference type="ARBA" id="ARBA00022741"/>
    </source>
</evidence>
<keyword evidence="5" id="KW-0808">Transferase</keyword>
<dbReference type="Gene3D" id="1.10.510.10">
    <property type="entry name" value="Transferase(Phosphotransferase) domain 1"/>
    <property type="match status" value="1"/>
</dbReference>
<dbReference type="GO" id="GO:0005524">
    <property type="term" value="F:ATP binding"/>
    <property type="evidence" value="ECO:0007669"/>
    <property type="project" value="UniProtKB-KW"/>
</dbReference>
<dbReference type="EMBL" id="CP136892">
    <property type="protein sequence ID" value="WOL01309.1"/>
    <property type="molecule type" value="Genomic_DNA"/>
</dbReference>